<evidence type="ECO:0000259" key="2">
    <source>
        <dbReference type="Pfam" id="PF04937"/>
    </source>
</evidence>
<dbReference type="SUPFAM" id="SSF53098">
    <property type="entry name" value="Ribonuclease H-like"/>
    <property type="match status" value="1"/>
</dbReference>
<dbReference type="EMBL" id="JBCNJP010000019">
    <property type="protein sequence ID" value="KAK9062892.1"/>
    <property type="molecule type" value="Genomic_DNA"/>
</dbReference>
<dbReference type="Pfam" id="PF04937">
    <property type="entry name" value="DUF659"/>
    <property type="match status" value="1"/>
</dbReference>
<accession>A0AAP0GWC4</accession>
<feature type="domain" description="DUF659" evidence="2">
    <location>
        <begin position="114"/>
        <end position="221"/>
    </location>
</feature>
<dbReference type="InterPro" id="IPR007021">
    <property type="entry name" value="DUF659"/>
</dbReference>
<evidence type="ECO:0000256" key="1">
    <source>
        <dbReference type="SAM" id="MobiDB-lite"/>
    </source>
</evidence>
<keyword evidence="4" id="KW-1185">Reference proteome</keyword>
<evidence type="ECO:0000313" key="4">
    <source>
        <dbReference type="Proteomes" id="UP001408789"/>
    </source>
</evidence>
<feature type="compositionally biased region" description="Acidic residues" evidence="1">
    <location>
        <begin position="44"/>
        <end position="57"/>
    </location>
</feature>
<proteinExistence type="predicted"/>
<gene>
    <name evidence="3" type="ORF">SSX86_020082</name>
</gene>
<dbReference type="PANTHER" id="PTHR32166:SF74">
    <property type="entry name" value="OS05G0256350 PROTEIN"/>
    <property type="match status" value="1"/>
</dbReference>
<feature type="region of interest" description="Disordered" evidence="1">
    <location>
        <begin position="42"/>
        <end position="70"/>
    </location>
</feature>
<organism evidence="3 4">
    <name type="scientific">Deinandra increscens subsp. villosa</name>
    <dbReference type="NCBI Taxonomy" id="3103831"/>
    <lineage>
        <taxon>Eukaryota</taxon>
        <taxon>Viridiplantae</taxon>
        <taxon>Streptophyta</taxon>
        <taxon>Embryophyta</taxon>
        <taxon>Tracheophyta</taxon>
        <taxon>Spermatophyta</taxon>
        <taxon>Magnoliopsida</taxon>
        <taxon>eudicotyledons</taxon>
        <taxon>Gunneridae</taxon>
        <taxon>Pentapetalae</taxon>
        <taxon>asterids</taxon>
        <taxon>campanulids</taxon>
        <taxon>Asterales</taxon>
        <taxon>Asteraceae</taxon>
        <taxon>Asteroideae</taxon>
        <taxon>Heliantheae alliance</taxon>
        <taxon>Madieae</taxon>
        <taxon>Madiinae</taxon>
        <taxon>Deinandra</taxon>
    </lineage>
</organism>
<dbReference type="AlphaFoldDB" id="A0AAP0GWC4"/>
<name>A0AAP0GWC4_9ASTR</name>
<dbReference type="InterPro" id="IPR012337">
    <property type="entry name" value="RNaseH-like_sf"/>
</dbReference>
<comment type="caution">
    <text evidence="3">The sequence shown here is derived from an EMBL/GenBank/DDBJ whole genome shotgun (WGS) entry which is preliminary data.</text>
</comment>
<protein>
    <recommendedName>
        <fullName evidence="2">DUF659 domain-containing protein</fullName>
    </recommendedName>
</protein>
<dbReference type="PANTHER" id="PTHR32166">
    <property type="entry name" value="OSJNBA0013A04.12 PROTEIN"/>
    <property type="match status" value="1"/>
</dbReference>
<reference evidence="3 4" key="1">
    <citation type="submission" date="2024-04" db="EMBL/GenBank/DDBJ databases">
        <title>The reference genome of an endangered Asteraceae, Deinandra increscens subsp. villosa, native to the Central Coast of California.</title>
        <authorList>
            <person name="Guilliams M."/>
            <person name="Hasenstab-Lehman K."/>
            <person name="Meyer R."/>
            <person name="Mcevoy S."/>
        </authorList>
    </citation>
    <scope>NUCLEOTIDE SEQUENCE [LARGE SCALE GENOMIC DNA]</scope>
    <source>
        <tissue evidence="3">Leaf</tissue>
    </source>
</reference>
<evidence type="ECO:0000313" key="3">
    <source>
        <dbReference type="EMBL" id="KAK9062892.1"/>
    </source>
</evidence>
<sequence length="222" mass="25188">MATDAAAGPSTVRSRDPGWKYNFLPNPLDKNSVVCMFYQKETNGDEQESQEDDEVMEIPDQKNKRKNTNVKGPLDLYMTRKGKSVQKCINEACDKEIRGRTIQAIAAFFYQGPPTYHELRVPLLKNEVEKVDQWVEGHKVEWSKFGCSIMADGWTDRKQRSLINFRVNGSKGTVFMESNDASSYMKTGQKVFELLDNFVERIGEGNVVQIITDNGSNFKLAG</sequence>
<dbReference type="Proteomes" id="UP001408789">
    <property type="component" value="Unassembled WGS sequence"/>
</dbReference>